<evidence type="ECO:0000256" key="2">
    <source>
        <dbReference type="ARBA" id="ARBA00004286"/>
    </source>
</evidence>
<evidence type="ECO:0000256" key="9">
    <source>
        <dbReference type="ARBA" id="ARBA00023306"/>
    </source>
</evidence>
<keyword evidence="8" id="KW-0539">Nucleus</keyword>
<dbReference type="PIRSF" id="PIRSF017127">
    <property type="entry name" value="Condensin_D2"/>
    <property type="match status" value="1"/>
</dbReference>
<dbReference type="InterPro" id="IPR011989">
    <property type="entry name" value="ARM-like"/>
</dbReference>
<feature type="domain" description="Condensin complex subunit 1 N-terminal" evidence="14">
    <location>
        <begin position="67"/>
        <end position="224"/>
    </location>
</feature>
<keyword evidence="5 10" id="KW-0132">Cell division</keyword>
<dbReference type="AlphaFoldDB" id="A0A060T027"/>
<evidence type="ECO:0000256" key="11">
    <source>
        <dbReference type="SAM" id="Coils"/>
    </source>
</evidence>
<evidence type="ECO:0000259" key="13">
    <source>
        <dbReference type="Pfam" id="PF12717"/>
    </source>
</evidence>
<dbReference type="InterPro" id="IPR032682">
    <property type="entry name" value="Cnd1_C"/>
</dbReference>
<dbReference type="GO" id="GO:0005634">
    <property type="term" value="C:nucleus"/>
    <property type="evidence" value="ECO:0007669"/>
    <property type="project" value="UniProtKB-SubCell"/>
</dbReference>
<organism evidence="15">
    <name type="scientific">Blastobotrys adeninivorans</name>
    <name type="common">Yeast</name>
    <name type="synonym">Arxula adeninivorans</name>
    <dbReference type="NCBI Taxonomy" id="409370"/>
    <lineage>
        <taxon>Eukaryota</taxon>
        <taxon>Fungi</taxon>
        <taxon>Dikarya</taxon>
        <taxon>Ascomycota</taxon>
        <taxon>Saccharomycotina</taxon>
        <taxon>Dipodascomycetes</taxon>
        <taxon>Dipodascales</taxon>
        <taxon>Trichomonascaceae</taxon>
        <taxon>Blastobotrys</taxon>
    </lineage>
</organism>
<dbReference type="EMBL" id="HG937693">
    <property type="protein sequence ID" value="CDP34308.1"/>
    <property type="molecule type" value="Genomic_DNA"/>
</dbReference>
<dbReference type="InterPro" id="IPR007673">
    <property type="entry name" value="Condensin_cplx_su1"/>
</dbReference>
<dbReference type="SUPFAM" id="SSF48371">
    <property type="entry name" value="ARM repeat"/>
    <property type="match status" value="1"/>
</dbReference>
<comment type="subcellular location">
    <subcellularLocation>
        <location evidence="2">Chromosome</location>
    </subcellularLocation>
    <subcellularLocation>
        <location evidence="1">Nucleus</location>
    </subcellularLocation>
</comment>
<keyword evidence="6 10" id="KW-0498">Mitosis</keyword>
<gene>
    <name evidence="15" type="ORF">GNLVRS02_ARAD1C09438g</name>
</gene>
<dbReference type="GO" id="GO:0000796">
    <property type="term" value="C:condensin complex"/>
    <property type="evidence" value="ECO:0007669"/>
    <property type="project" value="TreeGrafter"/>
</dbReference>
<dbReference type="PANTHER" id="PTHR14222:SF2">
    <property type="entry name" value="CONDENSIN COMPLEX SUBUNIT 1"/>
    <property type="match status" value="1"/>
</dbReference>
<evidence type="ECO:0000256" key="5">
    <source>
        <dbReference type="ARBA" id="ARBA00022618"/>
    </source>
</evidence>
<evidence type="ECO:0000259" key="14">
    <source>
        <dbReference type="Pfam" id="PF12922"/>
    </source>
</evidence>
<dbReference type="PhylomeDB" id="A0A060T027"/>
<evidence type="ECO:0000256" key="3">
    <source>
        <dbReference type="ARBA" id="ARBA00009606"/>
    </source>
</evidence>
<evidence type="ECO:0000256" key="10">
    <source>
        <dbReference type="PIRNR" id="PIRNR017127"/>
    </source>
</evidence>
<reference evidence="15" key="2">
    <citation type="submission" date="2014-06" db="EMBL/GenBank/DDBJ databases">
        <title>The complete genome of Blastobotrys (Arxula) adeninivorans LS3 - a yeast of biotechnological interest.</title>
        <authorList>
            <person name="Kunze G."/>
            <person name="Gaillardin C."/>
            <person name="Czernicka M."/>
            <person name="Durrens P."/>
            <person name="Martin T."/>
            <person name="Boer E."/>
            <person name="Gabaldon T."/>
            <person name="Cruz J."/>
            <person name="Talla E."/>
            <person name="Marck C."/>
            <person name="Goffeau A."/>
            <person name="Barbe V."/>
            <person name="Baret P."/>
            <person name="Baronian K."/>
            <person name="Beier S."/>
            <person name="Bleykasten C."/>
            <person name="Bode R."/>
            <person name="Casaregola S."/>
            <person name="Despons L."/>
            <person name="Fairhead C."/>
            <person name="Giersberg M."/>
            <person name="Gierski P."/>
            <person name="Hahnel U."/>
            <person name="Hartmann A."/>
            <person name="Jankowska D."/>
            <person name="Jubin C."/>
            <person name="Jung P."/>
            <person name="Lafontaine I."/>
            <person name="Leh-Louis V."/>
            <person name="Lemaire M."/>
            <person name="Marcet-Houben M."/>
            <person name="Mascher M."/>
            <person name="Morel G."/>
            <person name="Richard G.-F."/>
            <person name="Riechen J."/>
            <person name="Sacerdot C."/>
            <person name="Sarkar A."/>
            <person name="Savel G."/>
            <person name="Schacherer J."/>
            <person name="Sherman D."/>
            <person name="Straub M.-L."/>
            <person name="Stein N."/>
            <person name="Thierry A."/>
            <person name="Trautwein-Schult A."/>
            <person name="Westhof E."/>
            <person name="Worch S."/>
            <person name="Dujon B."/>
            <person name="Souciet J.-L."/>
            <person name="Wincker P."/>
            <person name="Scholz U."/>
            <person name="Neuveglise N."/>
        </authorList>
    </citation>
    <scope>NUCLEOTIDE SEQUENCE</scope>
    <source>
        <strain evidence="15">LS3</strain>
    </source>
</reference>
<feature type="domain" description="Condensin complex subunit 1 C-terminal" evidence="13">
    <location>
        <begin position="963"/>
        <end position="1123"/>
    </location>
</feature>
<evidence type="ECO:0000313" key="15">
    <source>
        <dbReference type="EMBL" id="CDP34308.1"/>
    </source>
</evidence>
<keyword evidence="9 10" id="KW-0131">Cell cycle</keyword>
<protein>
    <recommendedName>
        <fullName evidence="10">Condensin complex subunit 1</fullName>
    </recommendedName>
</protein>
<evidence type="ECO:0000256" key="12">
    <source>
        <dbReference type="SAM" id="MobiDB-lite"/>
    </source>
</evidence>
<dbReference type="InterPro" id="IPR026971">
    <property type="entry name" value="CND1/NCAPD3"/>
</dbReference>
<dbReference type="Pfam" id="PF12717">
    <property type="entry name" value="Cnd1"/>
    <property type="match status" value="1"/>
</dbReference>
<dbReference type="GO" id="GO:0010032">
    <property type="term" value="P:meiotic chromosome condensation"/>
    <property type="evidence" value="ECO:0007669"/>
    <property type="project" value="TreeGrafter"/>
</dbReference>
<evidence type="ECO:0000256" key="6">
    <source>
        <dbReference type="ARBA" id="ARBA00022776"/>
    </source>
</evidence>
<comment type="function">
    <text evidence="10">Regulatory subunit of the condensin complex, a complex required for conversion of interphase chromatin into mitotic-like condense chromosomes. The condensin complex probably introduces positive supercoils into relaxed DNA in the presence of type I topoisomerases and converts nicked DNA into positive knotted forms in the presence of type II topoisomerases.</text>
</comment>
<comment type="similarity">
    <text evidence="3 10">Belongs to the CND1 (condensin subunit 1) family.</text>
</comment>
<dbReference type="InterPro" id="IPR016024">
    <property type="entry name" value="ARM-type_fold"/>
</dbReference>
<dbReference type="GO" id="GO:0051301">
    <property type="term" value="P:cell division"/>
    <property type="evidence" value="ECO:0007669"/>
    <property type="project" value="UniProtKB-KW"/>
</dbReference>
<accession>A0A060T027</accession>
<evidence type="ECO:0000256" key="4">
    <source>
        <dbReference type="ARBA" id="ARBA00022454"/>
    </source>
</evidence>
<dbReference type="PANTHER" id="PTHR14222">
    <property type="entry name" value="CONDENSIN"/>
    <property type="match status" value="1"/>
</dbReference>
<dbReference type="GO" id="GO:0042393">
    <property type="term" value="F:histone binding"/>
    <property type="evidence" value="ECO:0007669"/>
    <property type="project" value="TreeGrafter"/>
</dbReference>
<keyword evidence="4" id="KW-0158">Chromosome</keyword>
<dbReference type="Pfam" id="PF12922">
    <property type="entry name" value="Cnd1_N"/>
    <property type="match status" value="1"/>
</dbReference>
<evidence type="ECO:0000256" key="7">
    <source>
        <dbReference type="ARBA" id="ARBA00023067"/>
    </source>
</evidence>
<keyword evidence="11" id="KW-0175">Coiled coil</keyword>
<dbReference type="InterPro" id="IPR024324">
    <property type="entry name" value="Condensin_cplx_su1_N"/>
</dbReference>
<evidence type="ECO:0000256" key="1">
    <source>
        <dbReference type="ARBA" id="ARBA00004123"/>
    </source>
</evidence>
<reference evidence="15" key="1">
    <citation type="submission" date="2014-02" db="EMBL/GenBank/DDBJ databases">
        <authorList>
            <person name="Genoscope - CEA"/>
        </authorList>
    </citation>
    <scope>NUCLEOTIDE SEQUENCE</scope>
    <source>
        <strain evidence="15">LS3</strain>
    </source>
</reference>
<proteinExistence type="inferred from homology"/>
<name>A0A060T027_BLAAD</name>
<dbReference type="GO" id="GO:0007076">
    <property type="term" value="P:mitotic chromosome condensation"/>
    <property type="evidence" value="ECO:0007669"/>
    <property type="project" value="InterPro"/>
</dbReference>
<keyword evidence="7 10" id="KW-0226">DNA condensation</keyword>
<dbReference type="Gene3D" id="1.25.10.10">
    <property type="entry name" value="Leucine-rich Repeat Variant"/>
    <property type="match status" value="2"/>
</dbReference>
<dbReference type="GO" id="GO:0000779">
    <property type="term" value="C:condensed chromosome, centromeric region"/>
    <property type="evidence" value="ECO:0007669"/>
    <property type="project" value="TreeGrafter"/>
</dbReference>
<feature type="region of interest" description="Disordered" evidence="12">
    <location>
        <begin position="476"/>
        <end position="504"/>
    </location>
</feature>
<feature type="coiled-coil region" evidence="11">
    <location>
        <begin position="830"/>
        <end position="857"/>
    </location>
</feature>
<sequence>MEFNLTDIYSTYLNDSSELVEDLNADLGQLLDELTDKLAVSPEVMEEEEVFNKAVYLQNSYGDLDTKSRETLLDLVLSGLKEYVKNAHAGLDQSDSSALVALKPNLERYAFLLHWNLNNLDAIVRANAASANPGTGGRPKVPKAITEVSQQLLIGLDTICACLRLNLATILPTSSELDTFTALFLRPIFQLMESEILLKNTSVRMHMFKAVSLTVKNHNQQMAVQTSLTQLLIYFEHFPEYLAELLHILYTQYDHLVIMDEILKELSNRDFNANDTKGPKFVSLFLIKLSQLAPMPLVKQMTVLVRLLDTESFTLRCAVVESTGNIIMAIAKHVIEQGEGQDDPERQMAQIHSLMDLIDERVLDVNPYCRVKALQVMTSVCELEAKFTTRRPFMTKAAVNCLRDRSSLVRRNAIKLLNRLVSTHPFGLLHGSQLKLSDWQERLEQVNEELKAALPNRPPPQSENGDESVLINGAELDAPSDDENDNNGDRRKSSASRKSMGENPEIDEELVDRLKLTKKYYTEAIAFIEAIHDGIKDVEKLLFSKAKNEIIESMDFFVLADAYGITPATVGIRKMIHLIWAKANNDEGQAIQTHLIDCYRNLFFEPPIGMADNDADLLIARNLISLTYGATLAELASLEYLLILAMEKQQLISTGVVKMLWKIYGYQQKEISKSQRRGAVIILGMISKADSSIAKSGLDLLLKIGLGERGRADLGLAKYTCIALQNCVSEKDWKKVRPHGGPPERMAPESEAIRKLGMFLLSSYQNMEWFGVAEQAIKAINDLCESPDVVFSELIRVKSREVFEGTGGETALSQLLFILGEVALKIMVHLERCEALFKRSKIELEKAKAAHKDAKKEEGDDLEMVGGGTTEDDFSEAISYVREKELLYGERSLLARFGEMVSEICKAGLRQRHSEHLSIASTLCLAKFMCVSGKFVLIVLGGIYCEDNLSIIMTLLERSDNSTIRSNCVIALGDIAVCFNNILDENTDFLYRRLHDKYAMVQRTCLMTLTFLILAGQVKVKGQLGEMAKCLEDPDQRIADLARMFFTELATKDNAIYNSFIDMFSGLSSDSTLSQEALHKILKFLVSFIDKEKQIKQLSDKLYGRMSRAENQKAWDDLAYVLNLLPHKNEDITKAVSDGFKAVPVMVE</sequence>
<evidence type="ECO:0000256" key="8">
    <source>
        <dbReference type="ARBA" id="ARBA00023242"/>
    </source>
</evidence>